<feature type="domain" description="PepSY" evidence="3">
    <location>
        <begin position="69"/>
        <end position="123"/>
    </location>
</feature>
<dbReference type="Pfam" id="PF03413">
    <property type="entry name" value="PepSY"/>
    <property type="match status" value="2"/>
</dbReference>
<organism evidence="4 5">
    <name type="scientific">Paeniglutamicibacter antarcticus</name>
    <dbReference type="NCBI Taxonomy" id="494023"/>
    <lineage>
        <taxon>Bacteria</taxon>
        <taxon>Bacillati</taxon>
        <taxon>Actinomycetota</taxon>
        <taxon>Actinomycetes</taxon>
        <taxon>Micrococcales</taxon>
        <taxon>Micrococcaceae</taxon>
        <taxon>Paeniglutamicibacter</taxon>
    </lineage>
</organism>
<keyword evidence="2" id="KW-0732">Signal</keyword>
<evidence type="ECO:0000313" key="5">
    <source>
        <dbReference type="Proteomes" id="UP001501257"/>
    </source>
</evidence>
<dbReference type="Proteomes" id="UP001501257">
    <property type="component" value="Unassembled WGS sequence"/>
</dbReference>
<evidence type="ECO:0000259" key="3">
    <source>
        <dbReference type="Pfam" id="PF03413"/>
    </source>
</evidence>
<feature type="domain" description="PepSY" evidence="3">
    <location>
        <begin position="146"/>
        <end position="204"/>
    </location>
</feature>
<evidence type="ECO:0000256" key="2">
    <source>
        <dbReference type="SAM" id="SignalP"/>
    </source>
</evidence>
<feature type="compositionally biased region" description="Basic and acidic residues" evidence="1">
    <location>
        <begin position="123"/>
        <end position="140"/>
    </location>
</feature>
<evidence type="ECO:0000256" key="1">
    <source>
        <dbReference type="SAM" id="MobiDB-lite"/>
    </source>
</evidence>
<dbReference type="Gene3D" id="3.10.450.40">
    <property type="match status" value="2"/>
</dbReference>
<feature type="chain" id="PRO_5045986311" description="PepSY domain-containing protein" evidence="2">
    <location>
        <begin position="25"/>
        <end position="206"/>
    </location>
</feature>
<keyword evidence="5" id="KW-1185">Reference proteome</keyword>
<gene>
    <name evidence="4" type="ORF">GCM10025778_32430</name>
</gene>
<dbReference type="EMBL" id="BAABLK010000087">
    <property type="protein sequence ID" value="GAA5228704.1"/>
    <property type="molecule type" value="Genomic_DNA"/>
</dbReference>
<feature type="region of interest" description="Disordered" evidence="1">
    <location>
        <begin position="123"/>
        <end position="144"/>
    </location>
</feature>
<evidence type="ECO:0000313" key="4">
    <source>
        <dbReference type="EMBL" id="GAA5228704.1"/>
    </source>
</evidence>
<accession>A0ABP9TPN7</accession>
<dbReference type="RefSeq" id="WP_210100371.1">
    <property type="nucleotide sequence ID" value="NZ_BAABLK010000087.1"/>
</dbReference>
<feature type="region of interest" description="Disordered" evidence="1">
    <location>
        <begin position="20"/>
        <end position="69"/>
    </location>
</feature>
<sequence length="206" mass="21831">MRIFNGLALFASANLAMVSGGSDADPIGEPTASSEVPASSAASPTDTPTPTNNDTHRDLVDQPPGKSWQDALEAARGEFTGDPSKIELETNDGGTIEYKIELKSADTEYTVEYDAETLEKLSEEKESLGGEAAEEPKQTFDPDSLIGLKEAVATARGEQAGTITSWKIEGQGDGRAKYEFDILPEGSTQDIEVEIDAKDGTVIADS</sequence>
<proteinExistence type="predicted"/>
<feature type="compositionally biased region" description="Low complexity" evidence="1">
    <location>
        <begin position="29"/>
        <end position="53"/>
    </location>
</feature>
<feature type="signal peptide" evidence="2">
    <location>
        <begin position="1"/>
        <end position="24"/>
    </location>
</feature>
<name>A0ABP9TPN7_9MICC</name>
<protein>
    <recommendedName>
        <fullName evidence="3">PepSY domain-containing protein</fullName>
    </recommendedName>
</protein>
<reference evidence="5" key="1">
    <citation type="journal article" date="2019" name="Int. J. Syst. Evol. Microbiol.">
        <title>The Global Catalogue of Microorganisms (GCM) 10K type strain sequencing project: providing services to taxonomists for standard genome sequencing and annotation.</title>
        <authorList>
            <consortium name="The Broad Institute Genomics Platform"/>
            <consortium name="The Broad Institute Genome Sequencing Center for Infectious Disease"/>
            <person name="Wu L."/>
            <person name="Ma J."/>
        </authorList>
    </citation>
    <scope>NUCLEOTIDE SEQUENCE [LARGE SCALE GENOMIC DNA]</scope>
    <source>
        <strain evidence="5">JCM 18952</strain>
    </source>
</reference>
<comment type="caution">
    <text evidence="4">The sequence shown here is derived from an EMBL/GenBank/DDBJ whole genome shotgun (WGS) entry which is preliminary data.</text>
</comment>
<dbReference type="InterPro" id="IPR025711">
    <property type="entry name" value="PepSY"/>
</dbReference>